<keyword evidence="3" id="KW-1185">Reference proteome</keyword>
<keyword evidence="1" id="KW-0472">Membrane</keyword>
<keyword evidence="1" id="KW-1133">Transmembrane helix</keyword>
<dbReference type="OrthoDB" id="2082320at2"/>
<feature type="transmembrane region" description="Helical" evidence="1">
    <location>
        <begin position="7"/>
        <end position="28"/>
    </location>
</feature>
<accession>A0A0H5SFD7</accession>
<dbReference type="AlphaFoldDB" id="A0A0H5SFD7"/>
<gene>
    <name evidence="2" type="ORF">HHT355_0530</name>
</gene>
<dbReference type="Proteomes" id="UP000236497">
    <property type="component" value="Unassembled WGS sequence"/>
</dbReference>
<dbReference type="EMBL" id="CVTD020000008">
    <property type="protein sequence ID" value="CRZ33735.1"/>
    <property type="molecule type" value="Genomic_DNA"/>
</dbReference>
<reference evidence="2 3" key="1">
    <citation type="submission" date="2015-06" db="EMBL/GenBank/DDBJ databases">
        <authorList>
            <person name="Wibberg Daniel"/>
        </authorList>
    </citation>
    <scope>NUCLEOTIDE SEQUENCE [LARGE SCALE GENOMIC DNA]</scope>
    <source>
        <strain evidence="2 3">T3/55T</strain>
    </source>
</reference>
<evidence type="ECO:0000256" key="1">
    <source>
        <dbReference type="SAM" id="Phobius"/>
    </source>
</evidence>
<evidence type="ECO:0000313" key="3">
    <source>
        <dbReference type="Proteomes" id="UP000236497"/>
    </source>
</evidence>
<evidence type="ECO:0000313" key="2">
    <source>
        <dbReference type="EMBL" id="CRZ33735.1"/>
    </source>
</evidence>
<dbReference type="RefSeq" id="WP_103201894.1">
    <property type="nucleotide sequence ID" value="NZ_CVTD020000008.1"/>
</dbReference>
<sequence length="777" mass="89753">MNKIWEIVTDIFIGIIIIFISVMLYFGLKTETVLRSFYNKNVDEFLDNVKRNGVITISDYEKFLSKMDIGGNIFDINLEHRFKILEPEYRFRTLEEIIDEQKRNYTGPNEYHYREVITERPHVDDPINDGNLNTETNESVLEKAINGPADPNHVHDENCYSGHKHKGNLVFIHEHAHTGACKEFISYIMIPSTCNTCKREYIGGYVDYYWDSNLNTRVFNFSDTTGTGRCPYCKSTSIKNGELENYYQWSCGYDLEPGVVGSKERVPLNVVYYYEKTYPQSKERMTYNTGCYIYHKEKRMEFSLYDDTSISRAFSELLYNNFQGYCVIPEYISLGISTDRYLDEAKISDSQNLCRVTYRAYVNSSGTIRFKYAGYWYYDLPAARSYSGTDNPGFPSDISVSQLRSYMNKPTVNNWFYEFFRRNYNNVNNGDVSFHLHWFTRRWNSNGYSSWYEDTTTYLNVCDFDHTLGVNRWINTCGFEEDKTVDCNHIIVSLTPTHENQTVYVNDPLITTAVATYKDGSTKTVVCTTDFSTSSLVKDQDVTLIYNYTIDGKYYSISCKIKVSVIPRNKTCSKGHTYNLNSDGTDPGCPYCKAWIESLRVIRPETSPIVITIGTTLQDNGVVLLATYMDGHTEEVTSGYTDNLDKNYLGTMQVTIGYKGASITVLVTTVCKKIVCDICGYEYDLYPDGTNPGCPNCIRKIPVFTGNIMEYEHINHSEEILETLYDRGDYILNIDDIFTVTVKNKTSIIARMLLRKIYPSLSERWCLINKSEYILKR</sequence>
<proteinExistence type="predicted"/>
<organism evidence="2 3">
    <name type="scientific">Herbinix hemicellulosilytica</name>
    <dbReference type="NCBI Taxonomy" id="1564487"/>
    <lineage>
        <taxon>Bacteria</taxon>
        <taxon>Bacillati</taxon>
        <taxon>Bacillota</taxon>
        <taxon>Clostridia</taxon>
        <taxon>Lachnospirales</taxon>
        <taxon>Lachnospiraceae</taxon>
        <taxon>Herbinix</taxon>
    </lineage>
</organism>
<name>A0A0H5SFD7_HERHM</name>
<keyword evidence="1" id="KW-0812">Transmembrane</keyword>
<protein>
    <submittedName>
        <fullName evidence="2">Uncharacterized protein</fullName>
    </submittedName>
</protein>